<sequence length="350" mass="38928">MNTENITLSGGEKIGLISNLSTMLISGISLLETIDSLLEDSRGNLKKVLEVIREDMAQGKYLYVSFSQFPNIFDEVTVNIIHAAEEAGTLDQTLKDLREYLTKEMEFSDKVKNALIYPLVIACVFFSVLFLILIFVIPKISQVFLRLKVPLPLPTKILIFISNIILHYTIPFLSITAILILGLFYLSRRHKKFFLNILLNLPFISDLARIIDLTRFSRSLSLLLAAGIPITAALSLTKKTVNKEDIARVISSAGESVLSGKRISDALKEAKTIIPVIMIKIIEAGEKSGTLDRSLQEISEHLDYQVSQILTRLLTLMEPLLMVVVGIMVGSMMMAIIAPIYSMIGQVGAR</sequence>
<evidence type="ECO:0000256" key="5">
    <source>
        <dbReference type="ARBA" id="ARBA00022989"/>
    </source>
</evidence>
<evidence type="ECO:0000313" key="10">
    <source>
        <dbReference type="Proteomes" id="UP000176609"/>
    </source>
</evidence>
<evidence type="ECO:0000259" key="8">
    <source>
        <dbReference type="Pfam" id="PF00482"/>
    </source>
</evidence>
<dbReference type="PANTHER" id="PTHR30012:SF0">
    <property type="entry name" value="TYPE II SECRETION SYSTEM PROTEIN F-RELATED"/>
    <property type="match status" value="1"/>
</dbReference>
<dbReference type="Proteomes" id="UP000176609">
    <property type="component" value="Unassembled WGS sequence"/>
</dbReference>
<dbReference type="AlphaFoldDB" id="A0A1F6AS18"/>
<dbReference type="InterPro" id="IPR003004">
    <property type="entry name" value="GspF/PilC"/>
</dbReference>
<proteinExistence type="inferred from homology"/>
<feature type="transmembrane region" description="Helical" evidence="7">
    <location>
        <begin position="320"/>
        <end position="344"/>
    </location>
</feature>
<feature type="transmembrane region" description="Helical" evidence="7">
    <location>
        <begin position="193"/>
        <end position="211"/>
    </location>
</feature>
<feature type="transmembrane region" description="Helical" evidence="7">
    <location>
        <begin position="217"/>
        <end position="236"/>
    </location>
</feature>
<feature type="transmembrane region" description="Helical" evidence="7">
    <location>
        <begin position="157"/>
        <end position="186"/>
    </location>
</feature>
<comment type="caution">
    <text evidence="9">The sequence shown here is derived from an EMBL/GenBank/DDBJ whole genome shotgun (WGS) entry which is preliminary data.</text>
</comment>
<dbReference type="GO" id="GO:0005886">
    <property type="term" value="C:plasma membrane"/>
    <property type="evidence" value="ECO:0007669"/>
    <property type="project" value="UniProtKB-SubCell"/>
</dbReference>
<feature type="transmembrane region" description="Helical" evidence="7">
    <location>
        <begin position="115"/>
        <end position="137"/>
    </location>
</feature>
<accession>A0A1F6AS18</accession>
<keyword evidence="4 7" id="KW-0812">Transmembrane</keyword>
<keyword evidence="3" id="KW-1003">Cell membrane</keyword>
<comment type="subcellular location">
    <subcellularLocation>
        <location evidence="1">Cell membrane</location>
        <topology evidence="1">Multi-pass membrane protein</topology>
    </subcellularLocation>
</comment>
<gene>
    <name evidence="9" type="ORF">A2960_04275</name>
</gene>
<protein>
    <recommendedName>
        <fullName evidence="8">Type II secretion system protein GspF domain-containing protein</fullName>
    </recommendedName>
</protein>
<evidence type="ECO:0000256" key="3">
    <source>
        <dbReference type="ARBA" id="ARBA00022475"/>
    </source>
</evidence>
<dbReference type="PRINTS" id="PR00812">
    <property type="entry name" value="BCTERIALGSPF"/>
</dbReference>
<evidence type="ECO:0000256" key="6">
    <source>
        <dbReference type="ARBA" id="ARBA00023136"/>
    </source>
</evidence>
<name>A0A1F6AS18_9BACT</name>
<comment type="similarity">
    <text evidence="2">Belongs to the GSP F family.</text>
</comment>
<evidence type="ECO:0000256" key="2">
    <source>
        <dbReference type="ARBA" id="ARBA00005745"/>
    </source>
</evidence>
<dbReference type="EMBL" id="MFJR01000001">
    <property type="protein sequence ID" value="OGG27484.1"/>
    <property type="molecule type" value="Genomic_DNA"/>
</dbReference>
<evidence type="ECO:0000256" key="7">
    <source>
        <dbReference type="SAM" id="Phobius"/>
    </source>
</evidence>
<feature type="domain" description="Type II secretion system protein GspF" evidence="8">
    <location>
        <begin position="17"/>
        <end position="138"/>
    </location>
</feature>
<evidence type="ECO:0000256" key="4">
    <source>
        <dbReference type="ARBA" id="ARBA00022692"/>
    </source>
</evidence>
<reference evidence="9 10" key="1">
    <citation type="journal article" date="2016" name="Nat. Commun.">
        <title>Thousands of microbial genomes shed light on interconnected biogeochemical processes in an aquifer system.</title>
        <authorList>
            <person name="Anantharaman K."/>
            <person name="Brown C.T."/>
            <person name="Hug L.A."/>
            <person name="Sharon I."/>
            <person name="Castelle C.J."/>
            <person name="Probst A.J."/>
            <person name="Thomas B.C."/>
            <person name="Singh A."/>
            <person name="Wilkins M.J."/>
            <person name="Karaoz U."/>
            <person name="Brodie E.L."/>
            <person name="Williams K.H."/>
            <person name="Hubbard S.S."/>
            <person name="Banfield J.F."/>
        </authorList>
    </citation>
    <scope>NUCLEOTIDE SEQUENCE [LARGE SCALE GENOMIC DNA]</scope>
</reference>
<feature type="domain" description="Type II secretion system protein GspF" evidence="8">
    <location>
        <begin position="216"/>
        <end position="339"/>
    </location>
</feature>
<organism evidence="9 10">
    <name type="scientific">Candidatus Gottesmanbacteria bacterium RIFCSPLOWO2_01_FULL_39_12b</name>
    <dbReference type="NCBI Taxonomy" id="1798388"/>
    <lineage>
        <taxon>Bacteria</taxon>
        <taxon>Candidatus Gottesmaniibacteriota</taxon>
    </lineage>
</organism>
<dbReference type="InterPro" id="IPR018076">
    <property type="entry name" value="T2SS_GspF_dom"/>
</dbReference>
<dbReference type="Pfam" id="PF00482">
    <property type="entry name" value="T2SSF"/>
    <property type="match status" value="2"/>
</dbReference>
<dbReference type="Gene3D" id="1.20.81.30">
    <property type="entry name" value="Type II secretion system (T2SS), domain F"/>
    <property type="match status" value="2"/>
</dbReference>
<dbReference type="InterPro" id="IPR042094">
    <property type="entry name" value="T2SS_GspF_sf"/>
</dbReference>
<keyword evidence="6 7" id="KW-0472">Membrane</keyword>
<keyword evidence="5 7" id="KW-1133">Transmembrane helix</keyword>
<evidence type="ECO:0000313" key="9">
    <source>
        <dbReference type="EMBL" id="OGG27484.1"/>
    </source>
</evidence>
<evidence type="ECO:0000256" key="1">
    <source>
        <dbReference type="ARBA" id="ARBA00004651"/>
    </source>
</evidence>
<dbReference type="PANTHER" id="PTHR30012">
    <property type="entry name" value="GENERAL SECRETION PATHWAY PROTEIN"/>
    <property type="match status" value="1"/>
</dbReference>